<reference evidence="3" key="1">
    <citation type="submission" date="2020-06" db="EMBL/GenBank/DDBJ databases">
        <authorList>
            <consortium name="Plant Systems Biology data submission"/>
        </authorList>
    </citation>
    <scope>NUCLEOTIDE SEQUENCE</scope>
    <source>
        <strain evidence="3">D6</strain>
    </source>
</reference>
<dbReference type="Proteomes" id="UP001153069">
    <property type="component" value="Unassembled WGS sequence"/>
</dbReference>
<evidence type="ECO:0000256" key="2">
    <source>
        <dbReference type="SAM" id="SignalP"/>
    </source>
</evidence>
<feature type="signal peptide" evidence="2">
    <location>
        <begin position="1"/>
        <end position="28"/>
    </location>
</feature>
<evidence type="ECO:0000313" key="4">
    <source>
        <dbReference type="Proteomes" id="UP001153069"/>
    </source>
</evidence>
<feature type="chain" id="PRO_5040438227" evidence="2">
    <location>
        <begin position="29"/>
        <end position="893"/>
    </location>
</feature>
<feature type="region of interest" description="Disordered" evidence="1">
    <location>
        <begin position="76"/>
        <end position="333"/>
    </location>
</feature>
<comment type="caution">
    <text evidence="3">The sequence shown here is derived from an EMBL/GenBank/DDBJ whole genome shotgun (WGS) entry which is preliminary data.</text>
</comment>
<feature type="compositionally biased region" description="Low complexity" evidence="1">
    <location>
        <begin position="284"/>
        <end position="303"/>
    </location>
</feature>
<keyword evidence="2" id="KW-0732">Signal</keyword>
<feature type="compositionally biased region" description="Low complexity" evidence="1">
    <location>
        <begin position="149"/>
        <end position="160"/>
    </location>
</feature>
<name>A0A9N8E7J7_9STRA</name>
<dbReference type="EMBL" id="CAICTM010000767">
    <property type="protein sequence ID" value="CAB9516216.1"/>
    <property type="molecule type" value="Genomic_DNA"/>
</dbReference>
<accession>A0A9N8E7J7</accession>
<evidence type="ECO:0000313" key="3">
    <source>
        <dbReference type="EMBL" id="CAB9516216.1"/>
    </source>
</evidence>
<sequence>MTPIKNRFLFPKAQAPLALLLFLPTTLFSPRKPPVIESFVTPHWCHPQQPPLFHIQLPPSTTITIAEPITTPASSMLLPNSLSTHPTPEPLLSSVHIPPLTPLVPRNRPIDPSTNHSRPSLPPHQPPPLTPVLPPTSTLQQPWLPQRDPATSPPASSSPAFRYTQPAHNPNNSGTSQLPNLSSPFQRLQPTAMAKTKTKRSRTKRRQTPPRAPTPLIPSSKASATTATTTAPSSSQESHGIGAQPDPLRPDPSVAAANESTSSNSSSSSSSSSSESNSNHDSKPAATTPAATTKAATNATTKAPQKRSPTTAKHASTPKEVSTGPHPANASFASGLSSNPFSVLADDAMSVAASDDATPTEVNILQGWSPEPLLPSRVAAAIRSLHKYYAFELNPTSEAVITDILLRADKVSPPPKRHTAVTPDRKPAAARATSTSKLPLAPPTHITTDTSTDTANQVIAQTPRMNPAHMHPTTPPSQKPSAPTPTYDLNPNAPYEKHGGSLTRRRFTGIYTHSHDEDTSNLDSDVKSIVQLALAHHTIHFPGGIPFKLWDITFKEQTASGPNKANRLTKYAVTFVPAITADQFDPELFTDACNLFVNSNMPGHSSQDPPLAPALASKASQQPLTTSPKPSSTTSAPSFNQQDPYALSISTEELFSDQVGIRVGYVSVPNTPHGASVLFLCTSTPGVFAAIMAAVNLGEAKKIPFLYGGVPLTPRPFPSPRDKAPLVAGIKRAMAALHDPLQHVSHTTTSVVVATAADEAALLAETPHLAYLTYNFDPGDPFPSSITLIFWADRHQMHVTERNLRAIIPPPPKPSLVAPPPPPPKSPATPKSPYLVNGLPAHMIPPPPKATPTPTTPITQHSQSQSQPKRPRATSPTTPPNCSHWPSRGLHVH</sequence>
<evidence type="ECO:0000256" key="1">
    <source>
        <dbReference type="SAM" id="MobiDB-lite"/>
    </source>
</evidence>
<gene>
    <name evidence="3" type="ORF">SEMRO_768_G199630.1</name>
</gene>
<feature type="compositionally biased region" description="Basic residues" evidence="1">
    <location>
        <begin position="196"/>
        <end position="208"/>
    </location>
</feature>
<feature type="compositionally biased region" description="Low complexity" evidence="1">
    <location>
        <begin position="258"/>
        <end position="277"/>
    </location>
</feature>
<protein>
    <submittedName>
        <fullName evidence="3">Uncharacterized protein</fullName>
    </submittedName>
</protein>
<feature type="compositionally biased region" description="Pro residues" evidence="1">
    <location>
        <begin position="843"/>
        <end position="855"/>
    </location>
</feature>
<feature type="compositionally biased region" description="Low complexity" evidence="1">
    <location>
        <begin position="856"/>
        <end position="868"/>
    </location>
</feature>
<feature type="region of interest" description="Disordered" evidence="1">
    <location>
        <begin position="412"/>
        <end position="500"/>
    </location>
</feature>
<feature type="compositionally biased region" description="Pro residues" evidence="1">
    <location>
        <begin position="120"/>
        <end position="134"/>
    </location>
</feature>
<feature type="compositionally biased region" description="Polar residues" evidence="1">
    <location>
        <begin position="455"/>
        <end position="464"/>
    </location>
</feature>
<keyword evidence="4" id="KW-1185">Reference proteome</keyword>
<feature type="compositionally biased region" description="Polar residues" evidence="1">
    <location>
        <begin position="166"/>
        <end position="189"/>
    </location>
</feature>
<feature type="compositionally biased region" description="Low complexity" evidence="1">
    <location>
        <begin position="613"/>
        <end position="638"/>
    </location>
</feature>
<feature type="compositionally biased region" description="Polar residues" evidence="1">
    <location>
        <begin position="77"/>
        <end position="86"/>
    </location>
</feature>
<feature type="region of interest" description="Disordered" evidence="1">
    <location>
        <begin position="604"/>
        <end position="642"/>
    </location>
</feature>
<proteinExistence type="predicted"/>
<feature type="compositionally biased region" description="Pro residues" evidence="1">
    <location>
        <begin position="808"/>
        <end position="827"/>
    </location>
</feature>
<organism evidence="3 4">
    <name type="scientific">Seminavis robusta</name>
    <dbReference type="NCBI Taxonomy" id="568900"/>
    <lineage>
        <taxon>Eukaryota</taxon>
        <taxon>Sar</taxon>
        <taxon>Stramenopiles</taxon>
        <taxon>Ochrophyta</taxon>
        <taxon>Bacillariophyta</taxon>
        <taxon>Bacillariophyceae</taxon>
        <taxon>Bacillariophycidae</taxon>
        <taxon>Naviculales</taxon>
        <taxon>Naviculaceae</taxon>
        <taxon>Seminavis</taxon>
    </lineage>
</organism>
<feature type="compositionally biased region" description="Low complexity" evidence="1">
    <location>
        <begin position="444"/>
        <end position="454"/>
    </location>
</feature>
<feature type="region of interest" description="Disordered" evidence="1">
    <location>
        <begin position="806"/>
        <end position="893"/>
    </location>
</feature>
<dbReference type="AlphaFoldDB" id="A0A9N8E7J7"/>
<feature type="compositionally biased region" description="Low complexity" evidence="1">
    <location>
        <begin position="218"/>
        <end position="235"/>
    </location>
</feature>